<evidence type="ECO:0000256" key="2">
    <source>
        <dbReference type="ARBA" id="ARBA00039140"/>
    </source>
</evidence>
<feature type="domain" description="CheB-type methylesterase" evidence="5">
    <location>
        <begin position="8"/>
        <end position="184"/>
    </location>
</feature>
<gene>
    <name evidence="6" type="ORF">SAMN06265795_101218</name>
</gene>
<proteinExistence type="predicted"/>
<feature type="active site" evidence="4">
    <location>
        <position position="40"/>
    </location>
</feature>
<dbReference type="PANTHER" id="PTHR42872:SF6">
    <property type="entry name" value="PROTEIN-GLUTAMATE METHYLESTERASE_PROTEIN-GLUTAMINE GLUTAMINASE"/>
    <property type="match status" value="1"/>
</dbReference>
<dbReference type="CDD" id="cd16433">
    <property type="entry name" value="CheB"/>
    <property type="match status" value="1"/>
</dbReference>
<dbReference type="SUPFAM" id="SSF52738">
    <property type="entry name" value="Methylesterase CheB, C-terminal domain"/>
    <property type="match status" value="1"/>
</dbReference>
<dbReference type="Gene3D" id="3.40.50.180">
    <property type="entry name" value="Methylesterase CheB, C-terminal domain"/>
    <property type="match status" value="1"/>
</dbReference>
<feature type="active site" evidence="4">
    <location>
        <position position="133"/>
    </location>
</feature>
<evidence type="ECO:0000256" key="1">
    <source>
        <dbReference type="ARBA" id="ARBA00022801"/>
    </source>
</evidence>
<name>A0A239C4L4_9BURK</name>
<sequence>MARDFDAVVIGASAGGVDALTQLAHALPARFGKPVMVVMHLPPGRDSLLPALMARRCPLRVKEAEDKEPLQPDTVYLAVPDYHLLVEPDRRLALSRDEPVQYSRPSIDLLFESAALAYGERLLAIVLTGANNDGSAGLQTVRRFGGTAWVQDPRQAQASLMPASAIAEAGADAVLTLEQIAEGLGGHAHPQKKGRGTT</sequence>
<dbReference type="PROSITE" id="PS50122">
    <property type="entry name" value="CHEB"/>
    <property type="match status" value="1"/>
</dbReference>
<organism evidence="6 7">
    <name type="scientific">Noviherbaspirillum humi</name>
    <dbReference type="NCBI Taxonomy" id="1688639"/>
    <lineage>
        <taxon>Bacteria</taxon>
        <taxon>Pseudomonadati</taxon>
        <taxon>Pseudomonadota</taxon>
        <taxon>Betaproteobacteria</taxon>
        <taxon>Burkholderiales</taxon>
        <taxon>Oxalobacteraceae</taxon>
        <taxon>Noviherbaspirillum</taxon>
    </lineage>
</organism>
<protein>
    <recommendedName>
        <fullName evidence="2">protein-glutamate methylesterase</fullName>
        <ecNumber evidence="2">3.1.1.61</ecNumber>
    </recommendedName>
</protein>
<reference evidence="6 7" key="1">
    <citation type="submission" date="2017-06" db="EMBL/GenBank/DDBJ databases">
        <authorList>
            <person name="Kim H.J."/>
            <person name="Triplett B.A."/>
        </authorList>
    </citation>
    <scope>NUCLEOTIDE SEQUENCE [LARGE SCALE GENOMIC DNA]</scope>
    <source>
        <strain evidence="6 7">U15</strain>
    </source>
</reference>
<dbReference type="GO" id="GO:0005737">
    <property type="term" value="C:cytoplasm"/>
    <property type="evidence" value="ECO:0007669"/>
    <property type="project" value="InterPro"/>
</dbReference>
<dbReference type="InterPro" id="IPR000673">
    <property type="entry name" value="Sig_transdc_resp-reg_Me-estase"/>
</dbReference>
<evidence type="ECO:0000313" key="7">
    <source>
        <dbReference type="Proteomes" id="UP000198284"/>
    </source>
</evidence>
<evidence type="ECO:0000313" key="6">
    <source>
        <dbReference type="EMBL" id="SNS14303.1"/>
    </source>
</evidence>
<keyword evidence="4" id="KW-0145">Chemotaxis</keyword>
<dbReference type="GO" id="GO:0000156">
    <property type="term" value="F:phosphorelay response regulator activity"/>
    <property type="evidence" value="ECO:0007669"/>
    <property type="project" value="InterPro"/>
</dbReference>
<dbReference type="InterPro" id="IPR035909">
    <property type="entry name" value="CheB_C"/>
</dbReference>
<keyword evidence="7" id="KW-1185">Reference proteome</keyword>
<comment type="catalytic activity">
    <reaction evidence="3">
        <text>[protein]-L-glutamate 5-O-methyl ester + H2O = L-glutamyl-[protein] + methanol + H(+)</text>
        <dbReference type="Rhea" id="RHEA:23236"/>
        <dbReference type="Rhea" id="RHEA-COMP:10208"/>
        <dbReference type="Rhea" id="RHEA-COMP:10311"/>
        <dbReference type="ChEBI" id="CHEBI:15377"/>
        <dbReference type="ChEBI" id="CHEBI:15378"/>
        <dbReference type="ChEBI" id="CHEBI:17790"/>
        <dbReference type="ChEBI" id="CHEBI:29973"/>
        <dbReference type="ChEBI" id="CHEBI:82795"/>
        <dbReference type="EC" id="3.1.1.61"/>
    </reaction>
</comment>
<dbReference type="Pfam" id="PF01339">
    <property type="entry name" value="CheB_methylest"/>
    <property type="match status" value="1"/>
</dbReference>
<dbReference type="Proteomes" id="UP000198284">
    <property type="component" value="Unassembled WGS sequence"/>
</dbReference>
<feature type="active site" evidence="4">
    <location>
        <position position="13"/>
    </location>
</feature>
<keyword evidence="1 4" id="KW-0378">Hydrolase</keyword>
<dbReference type="GO" id="GO:0006935">
    <property type="term" value="P:chemotaxis"/>
    <property type="evidence" value="ECO:0007669"/>
    <property type="project" value="UniProtKB-UniRule"/>
</dbReference>
<dbReference type="EMBL" id="FZOT01000001">
    <property type="protein sequence ID" value="SNS14303.1"/>
    <property type="molecule type" value="Genomic_DNA"/>
</dbReference>
<evidence type="ECO:0000256" key="4">
    <source>
        <dbReference type="PROSITE-ProRule" id="PRU00050"/>
    </source>
</evidence>
<accession>A0A239C4L4</accession>
<dbReference type="PANTHER" id="PTHR42872">
    <property type="entry name" value="PROTEIN-GLUTAMATE METHYLESTERASE/PROTEIN-GLUTAMINE GLUTAMINASE"/>
    <property type="match status" value="1"/>
</dbReference>
<dbReference type="GO" id="GO:0008984">
    <property type="term" value="F:protein-glutamate methylesterase activity"/>
    <property type="evidence" value="ECO:0007669"/>
    <property type="project" value="UniProtKB-EC"/>
</dbReference>
<evidence type="ECO:0000256" key="3">
    <source>
        <dbReference type="ARBA" id="ARBA00048267"/>
    </source>
</evidence>
<evidence type="ECO:0000259" key="5">
    <source>
        <dbReference type="PROSITE" id="PS50122"/>
    </source>
</evidence>
<dbReference type="AlphaFoldDB" id="A0A239C4L4"/>
<dbReference type="EC" id="3.1.1.61" evidence="2"/>